<evidence type="ECO:0000313" key="4">
    <source>
        <dbReference type="EMBL" id="RJF88281.1"/>
    </source>
</evidence>
<keyword evidence="2" id="KW-0604">Photosystem II</keyword>
<reference evidence="4 5" key="1">
    <citation type="submission" date="2018-09" db="EMBL/GenBank/DDBJ databases">
        <authorList>
            <person name="Zhu H."/>
        </authorList>
    </citation>
    <scope>NUCLEOTIDE SEQUENCE [LARGE SCALE GENOMIC DNA]</scope>
    <source>
        <strain evidence="4 5">K1W22B-8</strain>
    </source>
</reference>
<dbReference type="GO" id="GO:0015979">
    <property type="term" value="P:photosynthesis"/>
    <property type="evidence" value="ECO:0007669"/>
    <property type="project" value="UniProtKB-KW"/>
</dbReference>
<evidence type="ECO:0000259" key="3">
    <source>
        <dbReference type="Pfam" id="PF14870"/>
    </source>
</evidence>
<dbReference type="GO" id="GO:0009523">
    <property type="term" value="C:photosystem II"/>
    <property type="evidence" value="ECO:0007669"/>
    <property type="project" value="UniProtKB-KW"/>
</dbReference>
<proteinExistence type="predicted"/>
<sequence>MANRALGILMAVFVAVVAAYAFYPRSLPEFPATATQADRLRINGLAMAGQRIVAVGESGHILVSDDRAASWRDAKVNGNAEVARVEQTLTQVAFVDDRIALAVGHDGLILRSEDRGDTWAPVRFEKEYSDPLFSICAGQNGQVFVSGSFGRLLVSRDAGKSFEAVPIDLPDGPHLNAVSCSSQDGRMMAAGEMAQAQRSPDGGQTWTPMKIDYNGSLYGVVRLSDARWVIYGMLGHVFRSEDFGATWGEVATGTEASFFGHVLLADGKLVLLGQGGTVMVSADGGATFRIERSGGREAFVAGVELAPGRLLTGGEKGISEITLGRPVAALAGGQ</sequence>
<dbReference type="SUPFAM" id="SSF110296">
    <property type="entry name" value="Oligoxyloglucan reducing end-specific cellobiohydrolase"/>
    <property type="match status" value="1"/>
</dbReference>
<comment type="caution">
    <text evidence="4">The sequence shown here is derived from an EMBL/GenBank/DDBJ whole genome shotgun (WGS) entry which is preliminary data.</text>
</comment>
<evidence type="ECO:0000256" key="1">
    <source>
        <dbReference type="ARBA" id="ARBA00022531"/>
    </source>
</evidence>
<dbReference type="PANTHER" id="PTHR47199:SF2">
    <property type="entry name" value="PHOTOSYSTEM II STABILITY_ASSEMBLY FACTOR HCF136, CHLOROPLASTIC"/>
    <property type="match status" value="1"/>
</dbReference>
<organism evidence="4 5">
    <name type="scientific">Oleomonas cavernae</name>
    <dbReference type="NCBI Taxonomy" id="2320859"/>
    <lineage>
        <taxon>Bacteria</taxon>
        <taxon>Pseudomonadati</taxon>
        <taxon>Pseudomonadota</taxon>
        <taxon>Alphaproteobacteria</taxon>
        <taxon>Acetobacterales</taxon>
        <taxon>Acetobacteraceae</taxon>
        <taxon>Oleomonas</taxon>
    </lineage>
</organism>
<feature type="domain" description="Photosynthesis system II assembly factor Ycf48/Hcf136-like" evidence="3">
    <location>
        <begin position="84"/>
        <end position="240"/>
    </location>
</feature>
<protein>
    <submittedName>
        <fullName evidence="4">Sialidase</fullName>
    </submittedName>
</protein>
<keyword evidence="5" id="KW-1185">Reference proteome</keyword>
<dbReference type="AlphaFoldDB" id="A0A418WE39"/>
<dbReference type="PANTHER" id="PTHR47199">
    <property type="entry name" value="PHOTOSYSTEM II STABILITY/ASSEMBLY FACTOR HCF136, CHLOROPLASTIC"/>
    <property type="match status" value="1"/>
</dbReference>
<dbReference type="EMBL" id="QYUK01000011">
    <property type="protein sequence ID" value="RJF88281.1"/>
    <property type="molecule type" value="Genomic_DNA"/>
</dbReference>
<gene>
    <name evidence="4" type="ORF">D3874_15725</name>
</gene>
<dbReference type="Pfam" id="PF14870">
    <property type="entry name" value="PSII_BNR"/>
    <property type="match status" value="1"/>
</dbReference>
<accession>A0A418WE39</accession>
<evidence type="ECO:0000256" key="2">
    <source>
        <dbReference type="ARBA" id="ARBA00023276"/>
    </source>
</evidence>
<dbReference type="CDD" id="cd15482">
    <property type="entry name" value="Sialidase_non-viral"/>
    <property type="match status" value="1"/>
</dbReference>
<dbReference type="InterPro" id="IPR028203">
    <property type="entry name" value="PSII_CF48-like_dom"/>
</dbReference>
<dbReference type="InterPro" id="IPR015943">
    <property type="entry name" value="WD40/YVTN_repeat-like_dom_sf"/>
</dbReference>
<dbReference type="Gene3D" id="2.130.10.10">
    <property type="entry name" value="YVTN repeat-like/Quinoprotein amine dehydrogenase"/>
    <property type="match status" value="2"/>
</dbReference>
<dbReference type="Proteomes" id="UP000284605">
    <property type="component" value="Unassembled WGS sequence"/>
</dbReference>
<keyword evidence="1" id="KW-0602">Photosynthesis</keyword>
<evidence type="ECO:0000313" key="5">
    <source>
        <dbReference type="Proteomes" id="UP000284605"/>
    </source>
</evidence>
<name>A0A418WE39_9PROT</name>